<sequence length="1347" mass="143281">MSRAVQGRRCLPWARLGPYLRAASLPGAAGGSFRGKILSGDSGSLPRSCVRHQGGSQGPPAQRGSSRHGLDHLRTVASSDAIKKHQKSLAAWFSNQPNEERQFGPSFSLDAVHVDPVIRESSLEQILKPSPELTIQHQLQRSSRQVISLQNLFDVDACGRQVKNVVLYGTVGTGKSTLIKKMVVDWCHGLLPRFELVIPFSCEDLSHSRVPISLRRLVTKKYQHLRDVAPILGASNLKVLFILNGLERLNLDFRLAGTELCCDPGEPIAPSAIVVNLLRKYLLPEASIIVTTRPSAVRRIPGKYVGRYAEICGFSDTNLQKLYFQMRLSQPGCGGGDGEGSGEQDNLVEMLSRNLERQNQIAAACFLPSYCWLLPAAQLQRGGAGQHRPHRHLHDEVRGQDGGQAGPRGGDVPQDLLLGGGPAAVLRGGDEDRKRAQPPGGLPQRRLPLLPHAVRAAGQGAHLRLHHPRHAGVPGRPLRGAGREEDPGAEGGQGAVGAHREGPGHDRSHHGGGALQRGGLLQRRRLGPDQLQHPGRGGPHAAPRRGPRRRGLRALPHLHGGAAVPPQPRHPGAAGLLHQEPGSLRDRRGHEEDRHQEQPQGAAPLGADGLPLLPARVPERALHGRGRPLPPDRQPLVRQADPAQVLRAGVRHGHGVPRGGRAQPHLLQPGRRQLEDPLPRPVAVQSPPPAAQQPGPRRLRGAARPAAARPVRGERPAAVQQPGGRAGGTAPGRGAGGEPLAEPPVPAARRAGGPGRGGDRRAPGRQPAAAGAQPGLQRPDGRGRPARGGGGQEARHAGQSAFVLQRHQRGGQAGAAQPAHGPGRRQGARLPHGGHRRLRLLVQHPQHRAQEPALLGPRAGSPAPRPPPAGPGEQPETDGQPLEESQVPAGGERGQKDAGEAPAGDPVSCCPGREETLQGCPCPCPGGDAQRSGAAEAVQGAGKFEFNPKDGIDNPALSLAEDTDGEAAGEPRFYLLSKGSAETFGFCLHEELGSQGHVVRQVELGGLAQRRGLQDGDRLLQVNGHFVDHLDHQRVVQKIKASGNQVLLAVLDGDSYEAAKALGRDLAQLLPADVRPRLCHVKRDKSGFGFSVSGPEGTKGMFQLSVRQDGPADRAGVPTGSWLLELNGASVRSCSRSQLARKLKQSGSKMTLLVASSAVEEFYRLRGLQAPAASADTSWLPYRARELRMAKGPGGYGFLLKEDDYGAGAIGQFLWEVDAGLPAEQAGMKEGDRVLAVNGESIEGLDHQETVLRIRAHEDRVTLLVIDPASDEFYRSVGLSPLLFLEDGDPASGSCTPSLPSPHGSPGLCHVDVGPKGPGSWLVAAANSITITQSPRKEEQRRLREAF</sequence>
<proteinExistence type="predicted"/>
<protein>
    <submittedName>
        <fullName evidence="5">Uncharacterized protein</fullName>
    </submittedName>
</protein>
<feature type="domain" description="NACHT" evidence="4">
    <location>
        <begin position="163"/>
        <end position="296"/>
    </location>
</feature>
<dbReference type="CDD" id="cd06768">
    <property type="entry name" value="PDZ_NHERF-like"/>
    <property type="match status" value="3"/>
</dbReference>
<evidence type="ECO:0000313" key="5">
    <source>
        <dbReference type="Ensembl" id="ENSACDP00005016935.1"/>
    </source>
</evidence>
<evidence type="ECO:0000259" key="4">
    <source>
        <dbReference type="PROSITE" id="PS50837"/>
    </source>
</evidence>
<keyword evidence="6" id="KW-1185">Reference proteome</keyword>
<reference evidence="5" key="2">
    <citation type="submission" date="2025-09" db="UniProtKB">
        <authorList>
            <consortium name="Ensembl"/>
        </authorList>
    </citation>
    <scope>IDENTIFICATION</scope>
</reference>
<dbReference type="InterPro" id="IPR001478">
    <property type="entry name" value="PDZ"/>
</dbReference>
<feature type="region of interest" description="Disordered" evidence="2">
    <location>
        <begin position="383"/>
        <end position="448"/>
    </location>
</feature>
<feature type="domain" description="PDZ" evidence="3">
    <location>
        <begin position="1186"/>
        <end position="1269"/>
    </location>
</feature>
<feature type="region of interest" description="Disordered" evidence="2">
    <location>
        <begin position="527"/>
        <end position="612"/>
    </location>
</feature>
<feature type="compositionally biased region" description="Low complexity" evidence="2">
    <location>
        <begin position="764"/>
        <end position="778"/>
    </location>
</feature>
<evidence type="ECO:0000313" key="6">
    <source>
        <dbReference type="Proteomes" id="UP000694521"/>
    </source>
</evidence>
<feature type="compositionally biased region" description="Low complexity" evidence="2">
    <location>
        <begin position="553"/>
        <end position="563"/>
    </location>
</feature>
<dbReference type="Pfam" id="PF05729">
    <property type="entry name" value="NACHT"/>
    <property type="match status" value="1"/>
</dbReference>
<feature type="compositionally biased region" description="Gly residues" evidence="2">
    <location>
        <begin position="724"/>
        <end position="737"/>
    </location>
</feature>
<feature type="compositionally biased region" description="Low complexity" evidence="2">
    <location>
        <begin position="692"/>
        <end position="710"/>
    </location>
</feature>
<name>A0A8B9E5X1_ANSCY</name>
<dbReference type="PROSITE" id="PS50106">
    <property type="entry name" value="PDZ"/>
    <property type="match status" value="3"/>
</dbReference>
<dbReference type="SMART" id="SM00228">
    <property type="entry name" value="PDZ"/>
    <property type="match status" value="3"/>
</dbReference>
<dbReference type="GO" id="GO:0016324">
    <property type="term" value="C:apical plasma membrane"/>
    <property type="evidence" value="ECO:0007669"/>
    <property type="project" value="TreeGrafter"/>
</dbReference>
<evidence type="ECO:0000256" key="1">
    <source>
        <dbReference type="ARBA" id="ARBA00022737"/>
    </source>
</evidence>
<keyword evidence="1" id="KW-0677">Repeat</keyword>
<dbReference type="Gene3D" id="2.30.42.10">
    <property type="match status" value="3"/>
</dbReference>
<feature type="compositionally biased region" description="Low complexity" evidence="2">
    <location>
        <begin position="437"/>
        <end position="448"/>
    </location>
</feature>
<evidence type="ECO:0000259" key="3">
    <source>
        <dbReference type="PROSITE" id="PS50106"/>
    </source>
</evidence>
<feature type="compositionally biased region" description="Basic residues" evidence="2">
    <location>
        <begin position="822"/>
        <end position="839"/>
    </location>
</feature>
<dbReference type="Proteomes" id="UP000694521">
    <property type="component" value="Unplaced"/>
</dbReference>
<organism evidence="5 6">
    <name type="scientific">Anser cygnoides</name>
    <name type="common">Swan goose</name>
    <dbReference type="NCBI Taxonomy" id="8845"/>
    <lineage>
        <taxon>Eukaryota</taxon>
        <taxon>Metazoa</taxon>
        <taxon>Chordata</taxon>
        <taxon>Craniata</taxon>
        <taxon>Vertebrata</taxon>
        <taxon>Euteleostomi</taxon>
        <taxon>Archelosauria</taxon>
        <taxon>Archosauria</taxon>
        <taxon>Dinosauria</taxon>
        <taxon>Saurischia</taxon>
        <taxon>Theropoda</taxon>
        <taxon>Coelurosauria</taxon>
        <taxon>Aves</taxon>
        <taxon>Neognathae</taxon>
        <taxon>Galloanserae</taxon>
        <taxon>Anseriformes</taxon>
        <taxon>Anatidae</taxon>
        <taxon>Anserinae</taxon>
        <taxon>Anser</taxon>
    </lineage>
</organism>
<dbReference type="InterPro" id="IPR027417">
    <property type="entry name" value="P-loop_NTPase"/>
</dbReference>
<dbReference type="SUPFAM" id="SSF52540">
    <property type="entry name" value="P-loop containing nucleoside triphosphate hydrolases"/>
    <property type="match status" value="1"/>
</dbReference>
<dbReference type="Gene3D" id="3.40.50.300">
    <property type="entry name" value="P-loop containing nucleotide triphosphate hydrolases"/>
    <property type="match status" value="1"/>
</dbReference>
<feature type="region of interest" description="Disordered" evidence="2">
    <location>
        <begin position="651"/>
        <end position="907"/>
    </location>
</feature>
<feature type="domain" description="PDZ" evidence="3">
    <location>
        <begin position="973"/>
        <end position="1054"/>
    </location>
</feature>
<dbReference type="InterPro" id="IPR007111">
    <property type="entry name" value="NACHT_NTPase"/>
</dbReference>
<feature type="compositionally biased region" description="Low complexity" evidence="2">
    <location>
        <begin position="598"/>
        <end position="612"/>
    </location>
</feature>
<feature type="region of interest" description="Disordered" evidence="2">
    <location>
        <begin position="462"/>
        <end position="515"/>
    </location>
</feature>
<dbReference type="PANTHER" id="PTHR14191">
    <property type="entry name" value="PDZ DOMAIN CONTAINING PROTEIN"/>
    <property type="match status" value="1"/>
</dbReference>
<dbReference type="GO" id="GO:0072659">
    <property type="term" value="P:protein localization to plasma membrane"/>
    <property type="evidence" value="ECO:0007669"/>
    <property type="project" value="TreeGrafter"/>
</dbReference>
<feature type="domain" description="PDZ" evidence="3">
    <location>
        <begin position="1078"/>
        <end position="1158"/>
    </location>
</feature>
<dbReference type="GO" id="GO:0005102">
    <property type="term" value="F:signaling receptor binding"/>
    <property type="evidence" value="ECO:0007669"/>
    <property type="project" value="TreeGrafter"/>
</dbReference>
<accession>A0A8B9E5X1</accession>
<feature type="compositionally biased region" description="Basic residues" evidence="2">
    <location>
        <begin position="542"/>
        <end position="552"/>
    </location>
</feature>
<dbReference type="Pfam" id="PF00595">
    <property type="entry name" value="PDZ"/>
    <property type="match status" value="3"/>
</dbReference>
<dbReference type="InterPro" id="IPR051067">
    <property type="entry name" value="NHER"/>
</dbReference>
<dbReference type="SUPFAM" id="SSF50156">
    <property type="entry name" value="PDZ domain-like"/>
    <property type="match status" value="3"/>
</dbReference>
<dbReference type="PANTHER" id="PTHR14191:SF20">
    <property type="entry name" value="NA(+)_H(+) EXCHANGE REGULATORY COFACTOR NHE-RF4"/>
    <property type="match status" value="1"/>
</dbReference>
<feature type="region of interest" description="Disordered" evidence="2">
    <location>
        <begin position="44"/>
        <end position="69"/>
    </location>
</feature>
<dbReference type="Ensembl" id="ENSACDT00005020372.1">
    <property type="protein sequence ID" value="ENSACDP00005016935.1"/>
    <property type="gene ID" value="ENSACDG00005012382.1"/>
</dbReference>
<reference evidence="5" key="1">
    <citation type="submission" date="2025-08" db="UniProtKB">
        <authorList>
            <consortium name="Ensembl"/>
        </authorList>
    </citation>
    <scope>IDENTIFICATION</scope>
</reference>
<feature type="compositionally biased region" description="Gly residues" evidence="2">
    <location>
        <begin position="400"/>
        <end position="409"/>
    </location>
</feature>
<feature type="compositionally biased region" description="Basic and acidic residues" evidence="2">
    <location>
        <begin position="583"/>
        <end position="597"/>
    </location>
</feature>
<dbReference type="PROSITE" id="PS50837">
    <property type="entry name" value="NACHT"/>
    <property type="match status" value="1"/>
</dbReference>
<evidence type="ECO:0000256" key="2">
    <source>
        <dbReference type="SAM" id="MobiDB-lite"/>
    </source>
</evidence>
<dbReference type="FunFam" id="3.40.50.300:FF:001029">
    <property type="entry name" value="NLR family member X1"/>
    <property type="match status" value="1"/>
</dbReference>
<dbReference type="InterPro" id="IPR036034">
    <property type="entry name" value="PDZ_sf"/>
</dbReference>
<dbReference type="GO" id="GO:0043495">
    <property type="term" value="F:protein-membrane adaptor activity"/>
    <property type="evidence" value="ECO:0007669"/>
    <property type="project" value="TreeGrafter"/>
</dbReference>